<evidence type="ECO:0000256" key="1">
    <source>
        <dbReference type="ARBA" id="ARBA00004196"/>
    </source>
</evidence>
<accession>A0A9E2KHE8</accession>
<feature type="compositionally biased region" description="Acidic residues" evidence="2">
    <location>
        <begin position="377"/>
        <end position="389"/>
    </location>
</feature>
<proteinExistence type="predicted"/>
<organism evidence="3 4">
    <name type="scientific">Candidatus Bacteroides intestinipullorum</name>
    <dbReference type="NCBI Taxonomy" id="2838471"/>
    <lineage>
        <taxon>Bacteria</taxon>
        <taxon>Pseudomonadati</taxon>
        <taxon>Bacteroidota</taxon>
        <taxon>Bacteroidia</taxon>
        <taxon>Bacteroidales</taxon>
        <taxon>Bacteroidaceae</taxon>
        <taxon>Bacteroides</taxon>
    </lineage>
</organism>
<comment type="caution">
    <text evidence="3">The sequence shown here is derived from an EMBL/GenBank/DDBJ whole genome shotgun (WGS) entry which is preliminary data.</text>
</comment>
<dbReference type="Gene3D" id="2.60.40.4270">
    <property type="entry name" value="Listeria-Bacteroides repeat domain"/>
    <property type="match status" value="1"/>
</dbReference>
<name>A0A9E2KHE8_9BACE</name>
<dbReference type="EMBL" id="JAHLFO010000103">
    <property type="protein sequence ID" value="MBU3814309.1"/>
    <property type="molecule type" value="Genomic_DNA"/>
</dbReference>
<dbReference type="InterPro" id="IPR042278">
    <property type="entry name" value="Mfa-like_1_N"/>
</dbReference>
<dbReference type="Gene3D" id="2.60.40.2620">
    <property type="entry name" value="Fimbrillin-like"/>
    <property type="match status" value="1"/>
</dbReference>
<dbReference type="GO" id="GO:0030313">
    <property type="term" value="C:cell envelope"/>
    <property type="evidence" value="ECO:0007669"/>
    <property type="project" value="UniProtKB-SubCell"/>
</dbReference>
<protein>
    <submittedName>
        <fullName evidence="3">Fimbrillin family protein</fullName>
    </submittedName>
</protein>
<dbReference type="Proteomes" id="UP000824236">
    <property type="component" value="Unassembled WGS sequence"/>
</dbReference>
<gene>
    <name evidence="3" type="ORF">H9791_07335</name>
</gene>
<feature type="region of interest" description="Disordered" evidence="2">
    <location>
        <begin position="363"/>
        <end position="390"/>
    </location>
</feature>
<dbReference type="CDD" id="cd13120">
    <property type="entry name" value="BF2867_like_N"/>
    <property type="match status" value="1"/>
</dbReference>
<dbReference type="PROSITE" id="PS51257">
    <property type="entry name" value="PROKAR_LIPOPROTEIN"/>
    <property type="match status" value="1"/>
</dbReference>
<reference evidence="3" key="2">
    <citation type="submission" date="2021-04" db="EMBL/GenBank/DDBJ databases">
        <authorList>
            <person name="Gilroy R."/>
        </authorList>
    </citation>
    <scope>NUCLEOTIDE SEQUENCE</scope>
    <source>
        <strain evidence="3">B3-3758</strain>
    </source>
</reference>
<evidence type="ECO:0000256" key="2">
    <source>
        <dbReference type="SAM" id="MobiDB-lite"/>
    </source>
</evidence>
<reference evidence="3" key="1">
    <citation type="journal article" date="2021" name="PeerJ">
        <title>Extensive microbial diversity within the chicken gut microbiome revealed by metagenomics and culture.</title>
        <authorList>
            <person name="Gilroy R."/>
            <person name="Ravi A."/>
            <person name="Getino M."/>
            <person name="Pursley I."/>
            <person name="Horton D.L."/>
            <person name="Alikhan N.F."/>
            <person name="Baker D."/>
            <person name="Gharbi K."/>
            <person name="Hall N."/>
            <person name="Watson M."/>
            <person name="Adriaenssens E.M."/>
            <person name="Foster-Nyarko E."/>
            <person name="Jarju S."/>
            <person name="Secka A."/>
            <person name="Antonio M."/>
            <person name="Oren A."/>
            <person name="Chaudhuri R.R."/>
            <person name="La Ragione R."/>
            <person name="Hildebrand F."/>
            <person name="Pallen M.J."/>
        </authorList>
    </citation>
    <scope>NUCLEOTIDE SEQUENCE</scope>
    <source>
        <strain evidence="3">B3-3758</strain>
    </source>
</reference>
<dbReference type="Pfam" id="PF09479">
    <property type="entry name" value="Flg_new"/>
    <property type="match status" value="1"/>
</dbReference>
<dbReference type="InterPro" id="IPR042229">
    <property type="entry name" value="Listeria/Bacterioides_rpt_sf"/>
</dbReference>
<sequence>MKSKYFIGAMAALLLGACSQDEVMSVRQDGINYSVTTPSLTRAADSYCNEDLPTSFKVWAETTEGNLYINGDVISQQSGSWVDQNGTRYWPTEGALDFYAEVNGDVEFAFNNGAPTFNNFTVQSNVEKQVDLLYAVAKGLSKENVTVELNFRHALSQVCFRALNNSTNLSVQIKGISVGHLTNGGTFTFPTTDTDENYTHPEHGDEEDPEAPSLNGGTWALNATYETQYDVTLDAAVTLAPNSAVTNLTCPGDDHANGFKKVLTLMPQEVAAWNPTKTGTDYNGAYFLVDLVFSNLAGETTTEVYSGKVAVPVAIDWEQGYRYIYTFVFDEGGNGGWTPDPDDPKPVLANISWDVDVDDFIPVYPDGGEDDGTHLDTDEEGDDDDDPDEPAVSYTLTFNGNRPADALDGTVSNMPDALTGNYTYTIPDNTPDCGDNYKFLGWSSNQNATSADYEIGHSITLTGDLTLYAVWKKLTHIGGGAGTDEGIDG</sequence>
<dbReference type="InterPro" id="IPR025049">
    <property type="entry name" value="Mfa-like_1"/>
</dbReference>
<dbReference type="AlphaFoldDB" id="A0A9E2KHE8"/>
<evidence type="ECO:0000313" key="4">
    <source>
        <dbReference type="Proteomes" id="UP000824236"/>
    </source>
</evidence>
<dbReference type="InterPro" id="IPR013378">
    <property type="entry name" value="InlB-like_B-rpt"/>
</dbReference>
<dbReference type="Pfam" id="PF13149">
    <property type="entry name" value="Mfa_like_1"/>
    <property type="match status" value="1"/>
</dbReference>
<comment type="subcellular location">
    <subcellularLocation>
        <location evidence="1">Cell envelope</location>
    </subcellularLocation>
</comment>
<evidence type="ECO:0000313" key="3">
    <source>
        <dbReference type="EMBL" id="MBU3814309.1"/>
    </source>
</evidence>